<gene>
    <name evidence="2" type="ORF">PLEPLA_LOCUS27429</name>
</gene>
<comment type="caution">
    <text evidence="2">The sequence shown here is derived from an EMBL/GenBank/DDBJ whole genome shotgun (WGS) entry which is preliminary data.</text>
</comment>
<accession>A0A9N7UYY8</accession>
<feature type="region of interest" description="Disordered" evidence="1">
    <location>
        <begin position="140"/>
        <end position="159"/>
    </location>
</feature>
<dbReference type="AlphaFoldDB" id="A0A9N7UYY8"/>
<proteinExistence type="predicted"/>
<dbReference type="Proteomes" id="UP001153269">
    <property type="component" value="Unassembled WGS sequence"/>
</dbReference>
<keyword evidence="3" id="KW-1185">Reference proteome</keyword>
<evidence type="ECO:0000313" key="3">
    <source>
        <dbReference type="Proteomes" id="UP001153269"/>
    </source>
</evidence>
<evidence type="ECO:0000313" key="2">
    <source>
        <dbReference type="EMBL" id="CAB1439651.1"/>
    </source>
</evidence>
<feature type="compositionally biased region" description="Pro residues" evidence="1">
    <location>
        <begin position="293"/>
        <end position="304"/>
    </location>
</feature>
<feature type="region of interest" description="Disordered" evidence="1">
    <location>
        <begin position="282"/>
        <end position="305"/>
    </location>
</feature>
<feature type="region of interest" description="Disordered" evidence="1">
    <location>
        <begin position="172"/>
        <end position="206"/>
    </location>
</feature>
<name>A0A9N7UYY8_PLEPL</name>
<sequence>MRVPATLEKSLRTATETRARRVTRARSVQFGSVRFSSGKNGSALTVEAAAGSRGLLAGSLPWCLVALHMATNSEAPTKVQPRYDARLRRSADFDPVLRAPRGATPPHSCPGRARAGQKLLRKCKEGKVLGTDAKKLNEEETEFHRSDAHRTRKRRGEERNEFCLNANTSQLLHAPKSNTHPQNRATTHAHTHTHTDEPVREPHAQKAAMEKLKRNLRFTLLGLGCLRRDIVARRMMMMMVEEGAMMRKLLSHIPARPPSPDTDPSSPCILLAPPPPPIILCWSDELSGNSPHHTPPPLPPPPIIPCRRLQLNRKTPSLPPSLSL</sequence>
<reference evidence="2" key="1">
    <citation type="submission" date="2020-03" db="EMBL/GenBank/DDBJ databases">
        <authorList>
            <person name="Weist P."/>
        </authorList>
    </citation>
    <scope>NUCLEOTIDE SEQUENCE</scope>
</reference>
<organism evidence="2 3">
    <name type="scientific">Pleuronectes platessa</name>
    <name type="common">European plaice</name>
    <dbReference type="NCBI Taxonomy" id="8262"/>
    <lineage>
        <taxon>Eukaryota</taxon>
        <taxon>Metazoa</taxon>
        <taxon>Chordata</taxon>
        <taxon>Craniata</taxon>
        <taxon>Vertebrata</taxon>
        <taxon>Euteleostomi</taxon>
        <taxon>Actinopterygii</taxon>
        <taxon>Neopterygii</taxon>
        <taxon>Teleostei</taxon>
        <taxon>Neoteleostei</taxon>
        <taxon>Acanthomorphata</taxon>
        <taxon>Carangaria</taxon>
        <taxon>Pleuronectiformes</taxon>
        <taxon>Pleuronectoidei</taxon>
        <taxon>Pleuronectidae</taxon>
        <taxon>Pleuronectes</taxon>
    </lineage>
</organism>
<protein>
    <submittedName>
        <fullName evidence="2">Uncharacterized protein</fullName>
    </submittedName>
</protein>
<feature type="compositionally biased region" description="Basic and acidic residues" evidence="1">
    <location>
        <begin position="193"/>
        <end position="206"/>
    </location>
</feature>
<feature type="compositionally biased region" description="Polar residues" evidence="1">
    <location>
        <begin position="172"/>
        <end position="184"/>
    </location>
</feature>
<dbReference type="EMBL" id="CADEAL010002313">
    <property type="protein sequence ID" value="CAB1439651.1"/>
    <property type="molecule type" value="Genomic_DNA"/>
</dbReference>
<evidence type="ECO:0000256" key="1">
    <source>
        <dbReference type="SAM" id="MobiDB-lite"/>
    </source>
</evidence>